<name>A0A5Q0LMT9_9ACTN</name>
<evidence type="ECO:0000259" key="1">
    <source>
        <dbReference type="Pfam" id="PF03364"/>
    </source>
</evidence>
<feature type="domain" description="Coenzyme Q-binding protein COQ10 START" evidence="1">
    <location>
        <begin position="10"/>
        <end position="130"/>
    </location>
</feature>
<evidence type="ECO:0000313" key="3">
    <source>
        <dbReference type="Proteomes" id="UP000326179"/>
    </source>
</evidence>
<dbReference type="SUPFAM" id="SSF55961">
    <property type="entry name" value="Bet v1-like"/>
    <property type="match status" value="1"/>
</dbReference>
<evidence type="ECO:0000313" key="2">
    <source>
        <dbReference type="EMBL" id="QFZ77856.1"/>
    </source>
</evidence>
<gene>
    <name evidence="2" type="ORF">GFH48_35260</name>
</gene>
<dbReference type="Gene3D" id="3.30.530.20">
    <property type="match status" value="1"/>
</dbReference>
<dbReference type="Pfam" id="PF03364">
    <property type="entry name" value="Polyketide_cyc"/>
    <property type="match status" value="1"/>
</dbReference>
<dbReference type="CDD" id="cd07817">
    <property type="entry name" value="SRPBCC_8"/>
    <property type="match status" value="1"/>
</dbReference>
<proteinExistence type="predicted"/>
<accession>A0A5Q0LMT9</accession>
<reference evidence="2 3" key="1">
    <citation type="submission" date="2019-10" db="EMBL/GenBank/DDBJ databases">
        <title>A novel species.</title>
        <authorList>
            <person name="Gao J."/>
        </authorList>
    </citation>
    <scope>NUCLEOTIDE SEQUENCE [LARGE SCALE GENOMIC DNA]</scope>
    <source>
        <strain evidence="2 3">QMT-28</strain>
    </source>
</reference>
<dbReference type="Proteomes" id="UP000326179">
    <property type="component" value="Chromosome"/>
</dbReference>
<organism evidence="2 3">
    <name type="scientific">Streptomyces fagopyri</name>
    <dbReference type="NCBI Taxonomy" id="2662397"/>
    <lineage>
        <taxon>Bacteria</taxon>
        <taxon>Bacillati</taxon>
        <taxon>Actinomycetota</taxon>
        <taxon>Actinomycetes</taxon>
        <taxon>Kitasatosporales</taxon>
        <taxon>Streptomycetaceae</taxon>
        <taxon>Streptomyces</taxon>
    </lineage>
</organism>
<dbReference type="RefSeq" id="WP_153292036.1">
    <property type="nucleotide sequence ID" value="NZ_CP045643.1"/>
</dbReference>
<dbReference type="InterPro" id="IPR005031">
    <property type="entry name" value="COQ10_START"/>
</dbReference>
<keyword evidence="3" id="KW-1185">Reference proteome</keyword>
<dbReference type="KEGG" id="sfy:GFH48_35260"/>
<dbReference type="EMBL" id="CP045643">
    <property type="protein sequence ID" value="QFZ77856.1"/>
    <property type="molecule type" value="Genomic_DNA"/>
</dbReference>
<protein>
    <submittedName>
        <fullName evidence="2">Cyclase</fullName>
    </submittedName>
</protein>
<dbReference type="AlphaFoldDB" id="A0A5Q0LMT9"/>
<dbReference type="InterPro" id="IPR047137">
    <property type="entry name" value="ORF3"/>
</dbReference>
<dbReference type="PANTHER" id="PTHR33824:SF7">
    <property type="entry name" value="POLYKETIDE CYCLASE_DEHYDRASE AND LIPID TRANSPORT SUPERFAMILY PROTEIN"/>
    <property type="match status" value="1"/>
</dbReference>
<sequence>MSQVEKSIEVDVSLRVAYSQWTNFESFPHFLDDVEKVTQVNDFILHWETKAEGVTREFNAEITEQIPDERVAWTTVGEPTWSAVVTFDPLDEVRTRVTLRLDYNLQGFTEKLGDKLGLVKRRVSGDLKNFKEYIESRGPETGV</sequence>
<dbReference type="InterPro" id="IPR023393">
    <property type="entry name" value="START-like_dom_sf"/>
</dbReference>
<dbReference type="PANTHER" id="PTHR33824">
    <property type="entry name" value="POLYKETIDE CYCLASE/DEHYDRASE AND LIPID TRANSPORT SUPERFAMILY PROTEIN"/>
    <property type="match status" value="1"/>
</dbReference>